<keyword evidence="2" id="KW-0132">Cell division</keyword>
<dbReference type="EMBL" id="LIZT01000002">
    <property type="protein sequence ID" value="KPJ51334.1"/>
    <property type="molecule type" value="Genomic_DNA"/>
</dbReference>
<evidence type="ECO:0000256" key="7">
    <source>
        <dbReference type="SAM" id="Phobius"/>
    </source>
</evidence>
<evidence type="ECO:0000256" key="1">
    <source>
        <dbReference type="ARBA" id="ARBA00022475"/>
    </source>
</evidence>
<accession>A0A0S7WMD9</accession>
<protein>
    <recommendedName>
        <fullName evidence="10">Septum formation initiator</fullName>
    </recommendedName>
</protein>
<name>A0A0S7WMD9_UNCT6</name>
<dbReference type="Pfam" id="PF04977">
    <property type="entry name" value="DivIC"/>
    <property type="match status" value="1"/>
</dbReference>
<dbReference type="InterPro" id="IPR023081">
    <property type="entry name" value="Cell_div_FtsB"/>
</dbReference>
<keyword evidence="4 7" id="KW-1133">Transmembrane helix</keyword>
<feature type="transmembrane region" description="Helical" evidence="7">
    <location>
        <begin position="6"/>
        <end position="30"/>
    </location>
</feature>
<keyword evidence="3 7" id="KW-0812">Transmembrane</keyword>
<gene>
    <name evidence="8" type="ORF">AMJ40_00055</name>
</gene>
<comment type="caution">
    <text evidence="8">The sequence shown here is derived from an EMBL/GenBank/DDBJ whole genome shotgun (WGS) entry which is preliminary data.</text>
</comment>
<evidence type="ECO:0000256" key="3">
    <source>
        <dbReference type="ARBA" id="ARBA00022692"/>
    </source>
</evidence>
<dbReference type="PANTHER" id="PTHR37485">
    <property type="entry name" value="CELL DIVISION PROTEIN FTSB"/>
    <property type="match status" value="1"/>
</dbReference>
<evidence type="ECO:0000313" key="8">
    <source>
        <dbReference type="EMBL" id="KPJ51334.1"/>
    </source>
</evidence>
<keyword evidence="5 7" id="KW-0472">Membrane</keyword>
<evidence type="ECO:0000256" key="5">
    <source>
        <dbReference type="ARBA" id="ARBA00023136"/>
    </source>
</evidence>
<dbReference type="InterPro" id="IPR007060">
    <property type="entry name" value="FtsL/DivIC"/>
</dbReference>
<evidence type="ECO:0008006" key="10">
    <source>
        <dbReference type="Google" id="ProtNLM"/>
    </source>
</evidence>
<dbReference type="GO" id="GO:0030428">
    <property type="term" value="C:cell septum"/>
    <property type="evidence" value="ECO:0007669"/>
    <property type="project" value="TreeGrafter"/>
</dbReference>
<evidence type="ECO:0000313" key="9">
    <source>
        <dbReference type="Proteomes" id="UP000051124"/>
    </source>
</evidence>
<evidence type="ECO:0000256" key="4">
    <source>
        <dbReference type="ARBA" id="ARBA00022989"/>
    </source>
</evidence>
<organism evidence="8 9">
    <name type="scientific">candidate division TA06 bacterium DG_26</name>
    <dbReference type="NCBI Taxonomy" id="1703771"/>
    <lineage>
        <taxon>Bacteria</taxon>
        <taxon>Bacteria division TA06</taxon>
    </lineage>
</organism>
<keyword evidence="6" id="KW-0131">Cell cycle</keyword>
<keyword evidence="1" id="KW-1003">Cell membrane</keyword>
<dbReference type="AlphaFoldDB" id="A0A0S7WMD9"/>
<dbReference type="Proteomes" id="UP000051124">
    <property type="component" value="Unassembled WGS sequence"/>
</dbReference>
<dbReference type="GO" id="GO:0043093">
    <property type="term" value="P:FtsZ-dependent cytokinesis"/>
    <property type="evidence" value="ECO:0007669"/>
    <property type="project" value="TreeGrafter"/>
</dbReference>
<proteinExistence type="predicted"/>
<reference evidence="8 9" key="1">
    <citation type="journal article" date="2015" name="Microbiome">
        <title>Genomic resolution of linkages in carbon, nitrogen, and sulfur cycling among widespread estuary sediment bacteria.</title>
        <authorList>
            <person name="Baker B.J."/>
            <person name="Lazar C.S."/>
            <person name="Teske A.P."/>
            <person name="Dick G.J."/>
        </authorList>
    </citation>
    <scope>NUCLEOTIDE SEQUENCE [LARGE SCALE GENOMIC DNA]</scope>
    <source>
        <strain evidence="8">DG_26</strain>
    </source>
</reference>
<evidence type="ECO:0000256" key="6">
    <source>
        <dbReference type="ARBA" id="ARBA00023306"/>
    </source>
</evidence>
<sequence>MKLLHWLYLLIFCGFGWVLLFGDYGLVKIVSAHRLESRMRNEIFELKVRKELLLTRCERLEEDSFLLEILAREKLGMVKPGEKCYRLVQ</sequence>
<dbReference type="PANTHER" id="PTHR37485:SF1">
    <property type="entry name" value="CELL DIVISION PROTEIN FTSB"/>
    <property type="match status" value="1"/>
</dbReference>
<evidence type="ECO:0000256" key="2">
    <source>
        <dbReference type="ARBA" id="ARBA00022618"/>
    </source>
</evidence>